<keyword evidence="5" id="KW-0812">Transmembrane</keyword>
<evidence type="ECO:0000256" key="5">
    <source>
        <dbReference type="SAM" id="Phobius"/>
    </source>
</evidence>
<proteinExistence type="predicted"/>
<organism evidence="6 7">
    <name type="scientific">Byssothecium circinans</name>
    <dbReference type="NCBI Taxonomy" id="147558"/>
    <lineage>
        <taxon>Eukaryota</taxon>
        <taxon>Fungi</taxon>
        <taxon>Dikarya</taxon>
        <taxon>Ascomycota</taxon>
        <taxon>Pezizomycotina</taxon>
        <taxon>Dothideomycetes</taxon>
        <taxon>Pleosporomycetidae</taxon>
        <taxon>Pleosporales</taxon>
        <taxon>Massarineae</taxon>
        <taxon>Massarinaceae</taxon>
        <taxon>Byssothecium</taxon>
    </lineage>
</organism>
<keyword evidence="5" id="KW-0472">Membrane</keyword>
<reference evidence="6" key="1">
    <citation type="journal article" date="2020" name="Stud. Mycol.">
        <title>101 Dothideomycetes genomes: a test case for predicting lifestyles and emergence of pathogens.</title>
        <authorList>
            <person name="Haridas S."/>
            <person name="Albert R."/>
            <person name="Binder M."/>
            <person name="Bloem J."/>
            <person name="Labutti K."/>
            <person name="Salamov A."/>
            <person name="Andreopoulos B."/>
            <person name="Baker S."/>
            <person name="Barry K."/>
            <person name="Bills G."/>
            <person name="Bluhm B."/>
            <person name="Cannon C."/>
            <person name="Castanera R."/>
            <person name="Culley D."/>
            <person name="Daum C."/>
            <person name="Ezra D."/>
            <person name="Gonzalez J."/>
            <person name="Henrissat B."/>
            <person name="Kuo A."/>
            <person name="Liang C."/>
            <person name="Lipzen A."/>
            <person name="Lutzoni F."/>
            <person name="Magnuson J."/>
            <person name="Mondo S."/>
            <person name="Nolan M."/>
            <person name="Ohm R."/>
            <person name="Pangilinan J."/>
            <person name="Park H.-J."/>
            <person name="Ramirez L."/>
            <person name="Alfaro M."/>
            <person name="Sun H."/>
            <person name="Tritt A."/>
            <person name="Yoshinaga Y."/>
            <person name="Zwiers L.-H."/>
            <person name="Turgeon B."/>
            <person name="Goodwin S."/>
            <person name="Spatafora J."/>
            <person name="Crous P."/>
            <person name="Grigoriev I."/>
        </authorList>
    </citation>
    <scope>NUCLEOTIDE SEQUENCE</scope>
    <source>
        <strain evidence="6">CBS 675.92</strain>
    </source>
</reference>
<evidence type="ECO:0008006" key="8">
    <source>
        <dbReference type="Google" id="ProtNLM"/>
    </source>
</evidence>
<evidence type="ECO:0000256" key="1">
    <source>
        <dbReference type="ARBA" id="ARBA00022723"/>
    </source>
</evidence>
<dbReference type="PROSITE" id="PS00518">
    <property type="entry name" value="ZF_RING_1"/>
    <property type="match status" value="1"/>
</dbReference>
<keyword evidence="1" id="KW-0479">Metal-binding</keyword>
<dbReference type="AlphaFoldDB" id="A0A6A5TCE3"/>
<keyword evidence="5" id="KW-1133">Transmembrane helix</keyword>
<gene>
    <name evidence="6" type="ORF">CC80DRAFT_510146</name>
</gene>
<evidence type="ECO:0000256" key="3">
    <source>
        <dbReference type="ARBA" id="ARBA00022833"/>
    </source>
</evidence>
<dbReference type="EMBL" id="ML977030">
    <property type="protein sequence ID" value="KAF1949958.1"/>
    <property type="molecule type" value="Genomic_DNA"/>
</dbReference>
<keyword evidence="7" id="KW-1185">Reference proteome</keyword>
<dbReference type="InterPro" id="IPR017907">
    <property type="entry name" value="Znf_RING_CS"/>
</dbReference>
<dbReference type="Proteomes" id="UP000800035">
    <property type="component" value="Unassembled WGS sequence"/>
</dbReference>
<protein>
    <recommendedName>
        <fullName evidence="8">RING-type domain-containing protein</fullName>
    </recommendedName>
</protein>
<accession>A0A6A5TCE3</accession>
<dbReference type="GO" id="GO:0008270">
    <property type="term" value="F:zinc ion binding"/>
    <property type="evidence" value="ECO:0007669"/>
    <property type="project" value="UniProtKB-KW"/>
</dbReference>
<evidence type="ECO:0000313" key="7">
    <source>
        <dbReference type="Proteomes" id="UP000800035"/>
    </source>
</evidence>
<feature type="compositionally biased region" description="Polar residues" evidence="4">
    <location>
        <begin position="142"/>
        <end position="156"/>
    </location>
</feature>
<keyword evidence="3" id="KW-0862">Zinc</keyword>
<sequence length="215" mass="24203">MPTPPTSLTPEHERSLAEFIENHLAEVPPSRPYVLDKPCVLCCSPTNIRVNLPYCKHRVCSRCLAEIEVYKSPVCRMECMSCLAYWFTVTKSNGGQRSLVTWKASTKIAERCSGIEKKICGTGNKTLVDQSMSSHDGRDQAHTVSTGEAQQTRARTLRTNTPSTLYGSALYKKTILRKKDHPQRMNKLNRKHVIRAMAFIMLFFTVEIVAAVLQA</sequence>
<feature type="region of interest" description="Disordered" evidence="4">
    <location>
        <begin position="131"/>
        <end position="156"/>
    </location>
</feature>
<keyword evidence="2" id="KW-0863">Zinc-finger</keyword>
<name>A0A6A5TCE3_9PLEO</name>
<evidence type="ECO:0000256" key="4">
    <source>
        <dbReference type="SAM" id="MobiDB-lite"/>
    </source>
</evidence>
<evidence type="ECO:0000313" key="6">
    <source>
        <dbReference type="EMBL" id="KAF1949958.1"/>
    </source>
</evidence>
<evidence type="ECO:0000256" key="2">
    <source>
        <dbReference type="ARBA" id="ARBA00022771"/>
    </source>
</evidence>
<feature type="transmembrane region" description="Helical" evidence="5">
    <location>
        <begin position="193"/>
        <end position="213"/>
    </location>
</feature>